<dbReference type="Proteomes" id="UP000054018">
    <property type="component" value="Unassembled WGS sequence"/>
</dbReference>
<reference evidence="1 2" key="1">
    <citation type="submission" date="2014-04" db="EMBL/GenBank/DDBJ databases">
        <authorList>
            <consortium name="DOE Joint Genome Institute"/>
            <person name="Kuo A."/>
            <person name="Kohler A."/>
            <person name="Costa M.D."/>
            <person name="Nagy L.G."/>
            <person name="Floudas D."/>
            <person name="Copeland A."/>
            <person name="Barry K.W."/>
            <person name="Cichocki N."/>
            <person name="Veneault-Fourrey C."/>
            <person name="LaButti K."/>
            <person name="Lindquist E.A."/>
            <person name="Lipzen A."/>
            <person name="Lundell T."/>
            <person name="Morin E."/>
            <person name="Murat C."/>
            <person name="Sun H."/>
            <person name="Tunlid A."/>
            <person name="Henrissat B."/>
            <person name="Grigoriev I.V."/>
            <person name="Hibbett D.S."/>
            <person name="Martin F."/>
            <person name="Nordberg H.P."/>
            <person name="Cantor M.N."/>
            <person name="Hua S.X."/>
        </authorList>
    </citation>
    <scope>NUCLEOTIDE SEQUENCE [LARGE SCALE GENOMIC DNA]</scope>
    <source>
        <strain evidence="1 2">441</strain>
    </source>
</reference>
<dbReference type="HOGENOM" id="CLU_1928432_0_0_1"/>
<reference evidence="2" key="2">
    <citation type="submission" date="2015-01" db="EMBL/GenBank/DDBJ databases">
        <title>Evolutionary Origins and Diversification of the Mycorrhizal Mutualists.</title>
        <authorList>
            <consortium name="DOE Joint Genome Institute"/>
            <consortium name="Mycorrhizal Genomics Consortium"/>
            <person name="Kohler A."/>
            <person name="Kuo A."/>
            <person name="Nagy L.G."/>
            <person name="Floudas D."/>
            <person name="Copeland A."/>
            <person name="Barry K.W."/>
            <person name="Cichocki N."/>
            <person name="Veneault-Fourrey C."/>
            <person name="LaButti K."/>
            <person name="Lindquist E.A."/>
            <person name="Lipzen A."/>
            <person name="Lundell T."/>
            <person name="Morin E."/>
            <person name="Murat C."/>
            <person name="Riley R."/>
            <person name="Ohm R."/>
            <person name="Sun H."/>
            <person name="Tunlid A."/>
            <person name="Henrissat B."/>
            <person name="Grigoriev I.V."/>
            <person name="Hibbett D.S."/>
            <person name="Martin F."/>
        </authorList>
    </citation>
    <scope>NUCLEOTIDE SEQUENCE [LARGE SCALE GENOMIC DNA]</scope>
    <source>
        <strain evidence="2">441</strain>
    </source>
</reference>
<sequence length="131" mass="14666">MLPCFKDRLMPSRRLSLTVSSRVGDWLTKSSEILPKLKPPTVSLGNNPVCDKWFGSARPCADCGIFSRMLVSQSCAILTFSSRCFYPIGSSIVKLKVSRNLSQEQTRVRLQWGGSVNPNPKADVHFREGYQ</sequence>
<dbReference type="EMBL" id="KN833690">
    <property type="protein sequence ID" value="KIK29174.1"/>
    <property type="molecule type" value="Genomic_DNA"/>
</dbReference>
<evidence type="ECO:0000313" key="2">
    <source>
        <dbReference type="Proteomes" id="UP000054018"/>
    </source>
</evidence>
<evidence type="ECO:0000313" key="1">
    <source>
        <dbReference type="EMBL" id="KIK29174.1"/>
    </source>
</evidence>
<keyword evidence="2" id="KW-1185">Reference proteome</keyword>
<gene>
    <name evidence="1" type="ORF">PISMIDRAFT_672588</name>
</gene>
<accession>A0A0C9ZT37</accession>
<protein>
    <submittedName>
        <fullName evidence="1">Uncharacterized protein</fullName>
    </submittedName>
</protein>
<organism evidence="1 2">
    <name type="scientific">Pisolithus microcarpus 441</name>
    <dbReference type="NCBI Taxonomy" id="765257"/>
    <lineage>
        <taxon>Eukaryota</taxon>
        <taxon>Fungi</taxon>
        <taxon>Dikarya</taxon>
        <taxon>Basidiomycota</taxon>
        <taxon>Agaricomycotina</taxon>
        <taxon>Agaricomycetes</taxon>
        <taxon>Agaricomycetidae</taxon>
        <taxon>Boletales</taxon>
        <taxon>Sclerodermatineae</taxon>
        <taxon>Pisolithaceae</taxon>
        <taxon>Pisolithus</taxon>
    </lineage>
</organism>
<dbReference type="AlphaFoldDB" id="A0A0C9ZT37"/>
<proteinExistence type="predicted"/>
<name>A0A0C9ZT37_9AGAM</name>